<dbReference type="AlphaFoldDB" id="A0A2P2PFH4"/>
<name>A0A2P2PFH4_RHIMU</name>
<reference evidence="1" key="1">
    <citation type="submission" date="2018-02" db="EMBL/GenBank/DDBJ databases">
        <title>Rhizophora mucronata_Transcriptome.</title>
        <authorList>
            <person name="Meera S.P."/>
            <person name="Sreeshan A."/>
            <person name="Augustine A."/>
        </authorList>
    </citation>
    <scope>NUCLEOTIDE SEQUENCE</scope>
    <source>
        <tissue evidence="1">Leaf</tissue>
    </source>
</reference>
<accession>A0A2P2PFH4</accession>
<organism evidence="1">
    <name type="scientific">Rhizophora mucronata</name>
    <name type="common">Asiatic mangrove</name>
    <dbReference type="NCBI Taxonomy" id="61149"/>
    <lineage>
        <taxon>Eukaryota</taxon>
        <taxon>Viridiplantae</taxon>
        <taxon>Streptophyta</taxon>
        <taxon>Embryophyta</taxon>
        <taxon>Tracheophyta</taxon>
        <taxon>Spermatophyta</taxon>
        <taxon>Magnoliopsida</taxon>
        <taxon>eudicotyledons</taxon>
        <taxon>Gunneridae</taxon>
        <taxon>Pentapetalae</taxon>
        <taxon>rosids</taxon>
        <taxon>fabids</taxon>
        <taxon>Malpighiales</taxon>
        <taxon>Rhizophoraceae</taxon>
        <taxon>Rhizophora</taxon>
    </lineage>
</organism>
<dbReference type="EMBL" id="GGEC01072947">
    <property type="protein sequence ID" value="MBX53431.1"/>
    <property type="molecule type" value="Transcribed_RNA"/>
</dbReference>
<proteinExistence type="predicted"/>
<sequence>MGCIGCHRLLYFGHLGHALAGELLFGSEQLFVGLS</sequence>
<evidence type="ECO:0000313" key="1">
    <source>
        <dbReference type="EMBL" id="MBX53431.1"/>
    </source>
</evidence>
<protein>
    <submittedName>
        <fullName evidence="1">Uncharacterized protein</fullName>
    </submittedName>
</protein>